<keyword evidence="5 8" id="KW-0472">Membrane</keyword>
<feature type="transmembrane region" description="Helical" evidence="8">
    <location>
        <begin position="268"/>
        <end position="292"/>
    </location>
</feature>
<dbReference type="PRINTS" id="PR00176">
    <property type="entry name" value="NANEUSMPORT"/>
</dbReference>
<keyword evidence="2 6" id="KW-0813">Transport</keyword>
<accession>A0ABV7ZNA6</accession>
<dbReference type="InterPro" id="IPR000175">
    <property type="entry name" value="Na/ntran_symport"/>
</dbReference>
<dbReference type="PROSITE" id="PS50267">
    <property type="entry name" value="NA_NEUROTRAN_SYMP_3"/>
    <property type="match status" value="1"/>
</dbReference>
<comment type="subcellular location">
    <subcellularLocation>
        <location evidence="1">Membrane</location>
        <topology evidence="1">Multi-pass membrane protein</topology>
    </subcellularLocation>
</comment>
<dbReference type="Pfam" id="PF00209">
    <property type="entry name" value="SNF"/>
    <property type="match status" value="2"/>
</dbReference>
<proteinExistence type="inferred from homology"/>
<feature type="transmembrane region" description="Helical" evidence="8">
    <location>
        <begin position="399"/>
        <end position="420"/>
    </location>
</feature>
<keyword evidence="10" id="KW-1185">Reference proteome</keyword>
<evidence type="ECO:0000256" key="3">
    <source>
        <dbReference type="ARBA" id="ARBA00022692"/>
    </source>
</evidence>
<gene>
    <name evidence="9" type="ORF">ACFORJ_07520</name>
</gene>
<feature type="compositionally biased region" description="Polar residues" evidence="7">
    <location>
        <begin position="530"/>
        <end position="542"/>
    </location>
</feature>
<evidence type="ECO:0000256" key="1">
    <source>
        <dbReference type="ARBA" id="ARBA00004141"/>
    </source>
</evidence>
<reference evidence="10" key="1">
    <citation type="journal article" date="2019" name="Int. J. Syst. Evol. Microbiol.">
        <title>The Global Catalogue of Microorganisms (GCM) 10K type strain sequencing project: providing services to taxonomists for standard genome sequencing and annotation.</title>
        <authorList>
            <consortium name="The Broad Institute Genomics Platform"/>
            <consortium name="The Broad Institute Genome Sequencing Center for Infectious Disease"/>
            <person name="Wu L."/>
            <person name="Ma J."/>
        </authorList>
    </citation>
    <scope>NUCLEOTIDE SEQUENCE [LARGE SCALE GENOMIC DNA]</scope>
    <source>
        <strain evidence="10">CCUG 53252</strain>
    </source>
</reference>
<dbReference type="EMBL" id="JBHRZN010000002">
    <property type="protein sequence ID" value="MFC3850013.1"/>
    <property type="molecule type" value="Genomic_DNA"/>
</dbReference>
<dbReference type="PROSITE" id="PS00610">
    <property type="entry name" value="NA_NEUROTRAN_SYMP_1"/>
    <property type="match status" value="1"/>
</dbReference>
<dbReference type="InterPro" id="IPR037272">
    <property type="entry name" value="SNS_sf"/>
</dbReference>
<keyword evidence="6" id="KW-0769">Symport</keyword>
<evidence type="ECO:0000256" key="5">
    <source>
        <dbReference type="ARBA" id="ARBA00023136"/>
    </source>
</evidence>
<evidence type="ECO:0000256" key="2">
    <source>
        <dbReference type="ARBA" id="ARBA00022448"/>
    </source>
</evidence>
<dbReference type="PANTHER" id="PTHR11616">
    <property type="entry name" value="SODIUM/CHLORIDE DEPENDENT TRANSPORTER"/>
    <property type="match status" value="1"/>
</dbReference>
<feature type="transmembrane region" description="Helical" evidence="8">
    <location>
        <begin position="440"/>
        <end position="459"/>
    </location>
</feature>
<sequence length="577" mass="60539">MSNQKTGHAGTKQGREVFSTRAAFIFAAIGSAVGLGNIWRFPYVAYESGGGAFLIPYIVALMSAGIPLLFLDYALGHRYRGSAPKVFRRIKPWAETIGWIQVGVAFFITIYYAVIIAYAAIYAFKSIDKAWGDDPETHFMGDFLQLDANALSSFDFVVPITIMLAVVWLIVIGILALGVDKGIGRTALVFIPLLAVLFVGVVVYTLTLDGATAGLDAFFTPNWAALKDTSVWIAAYGQIFFSLSIAFGIMLTYASYLKPRSNLTGSALVAGFANSSFEVLAGVGVFAALGFMAAQTGVGVGEVVTGGIGLAFIAFPAVISQMPDAIGPIFGVAFFLSLAIAGLTSLVSLVEVVISAVQDKLHLPRVPAVLAVGGVMAVVSVLLFPTTSGLVTLDVMDKFTNNVGIVGVAIISLISLGWVLRRGDELALHINAVSSFRVGVLWKVCTFIITPIVLAITLFNELKGLLAENYEGYSDIQINVFGWGVIGFILVSSVIMAVAPWRGTHSLSGPPGSDFGVPVGFSSREKDRSNGNTIVNGNSPADGNSHADGAPVTVGGSPGTATAASSPDSPIDRGGKV</sequence>
<feature type="transmembrane region" description="Helical" evidence="8">
    <location>
        <begin position="366"/>
        <end position="387"/>
    </location>
</feature>
<keyword evidence="3 6" id="KW-0812">Transmembrane</keyword>
<feature type="compositionally biased region" description="Polar residues" evidence="7">
    <location>
        <begin position="559"/>
        <end position="568"/>
    </location>
</feature>
<feature type="transmembrane region" description="Helical" evidence="8">
    <location>
        <begin position="53"/>
        <end position="75"/>
    </location>
</feature>
<feature type="transmembrane region" description="Helical" evidence="8">
    <location>
        <begin position="156"/>
        <end position="179"/>
    </location>
</feature>
<evidence type="ECO:0000256" key="6">
    <source>
        <dbReference type="RuleBase" id="RU003732"/>
    </source>
</evidence>
<evidence type="ECO:0000256" key="8">
    <source>
        <dbReference type="SAM" id="Phobius"/>
    </source>
</evidence>
<dbReference type="SUPFAM" id="SSF161070">
    <property type="entry name" value="SNF-like"/>
    <property type="match status" value="1"/>
</dbReference>
<dbReference type="NCBIfam" id="NF037979">
    <property type="entry name" value="Na_transp"/>
    <property type="match status" value="1"/>
</dbReference>
<dbReference type="CDD" id="cd10334">
    <property type="entry name" value="SLC6sbd_u1"/>
    <property type="match status" value="1"/>
</dbReference>
<feature type="transmembrane region" description="Helical" evidence="8">
    <location>
        <begin position="186"/>
        <end position="206"/>
    </location>
</feature>
<feature type="transmembrane region" description="Helical" evidence="8">
    <location>
        <begin position="480"/>
        <end position="501"/>
    </location>
</feature>
<feature type="transmembrane region" description="Helical" evidence="8">
    <location>
        <begin position="21"/>
        <end position="41"/>
    </location>
</feature>
<evidence type="ECO:0000256" key="4">
    <source>
        <dbReference type="ARBA" id="ARBA00022989"/>
    </source>
</evidence>
<dbReference type="PANTHER" id="PTHR11616:SF240">
    <property type="entry name" value="BLOATED TUBULES, ISOFORM B-RELATED"/>
    <property type="match status" value="1"/>
</dbReference>
<keyword evidence="4 8" id="KW-1133">Transmembrane helix</keyword>
<evidence type="ECO:0000256" key="7">
    <source>
        <dbReference type="SAM" id="MobiDB-lite"/>
    </source>
</evidence>
<protein>
    <recommendedName>
        <fullName evidence="6">Transporter</fullName>
    </recommendedName>
</protein>
<feature type="transmembrane region" description="Helical" evidence="8">
    <location>
        <begin position="331"/>
        <end position="354"/>
    </location>
</feature>
<comment type="similarity">
    <text evidence="6">Belongs to the sodium:neurotransmitter symporter (SNF) (TC 2.A.22) family.</text>
</comment>
<feature type="transmembrane region" description="Helical" evidence="8">
    <location>
        <begin position="96"/>
        <end position="124"/>
    </location>
</feature>
<name>A0ABV7ZNA6_9CORY</name>
<evidence type="ECO:0000313" key="10">
    <source>
        <dbReference type="Proteomes" id="UP001595751"/>
    </source>
</evidence>
<organism evidence="9 10">
    <name type="scientific">Corynebacterium hansenii</name>
    <dbReference type="NCBI Taxonomy" id="394964"/>
    <lineage>
        <taxon>Bacteria</taxon>
        <taxon>Bacillati</taxon>
        <taxon>Actinomycetota</taxon>
        <taxon>Actinomycetes</taxon>
        <taxon>Mycobacteriales</taxon>
        <taxon>Corynebacteriaceae</taxon>
        <taxon>Corynebacterium</taxon>
    </lineage>
</organism>
<dbReference type="RefSeq" id="WP_290289368.1">
    <property type="nucleotide sequence ID" value="NZ_CP047211.1"/>
</dbReference>
<comment type="caution">
    <text evidence="9">The sequence shown here is derived from an EMBL/GenBank/DDBJ whole genome shotgun (WGS) entry which is preliminary data.</text>
</comment>
<feature type="transmembrane region" description="Helical" evidence="8">
    <location>
        <begin position="231"/>
        <end position="256"/>
    </location>
</feature>
<evidence type="ECO:0000313" key="9">
    <source>
        <dbReference type="EMBL" id="MFC3850013.1"/>
    </source>
</evidence>
<dbReference type="Proteomes" id="UP001595751">
    <property type="component" value="Unassembled WGS sequence"/>
</dbReference>
<feature type="region of interest" description="Disordered" evidence="7">
    <location>
        <begin position="518"/>
        <end position="577"/>
    </location>
</feature>
<feature type="transmembrane region" description="Helical" evidence="8">
    <location>
        <begin position="298"/>
        <end position="319"/>
    </location>
</feature>